<organism evidence="4 5">
    <name type="scientific">Odinarchaeota yellowstonii (strain LCB_4)</name>
    <dbReference type="NCBI Taxonomy" id="1841599"/>
    <lineage>
        <taxon>Archaea</taxon>
        <taxon>Promethearchaeati</taxon>
        <taxon>Candidatus Odinarchaeota</taxon>
        <taxon>Candidatus Odinarchaeia</taxon>
        <taxon>Candidatus Odinarchaeales</taxon>
        <taxon>Candidatus Odinarchaeaceae</taxon>
        <taxon>Candidatus Odinarchaeum</taxon>
    </lineage>
</organism>
<dbReference type="EMBL" id="CP091871">
    <property type="protein sequence ID" value="WEU40561.1"/>
    <property type="molecule type" value="Genomic_DNA"/>
</dbReference>
<keyword evidence="4" id="KW-0378">Hydrolase</keyword>
<sequence>MLRIFYYTMNGEPKLGLNFNGKIFSYEDVKKFLSLEKKLCDRIPTRPDLFKNIGDALTPFMELNRKLSDKNLQGLKELDFNDLKFLPPILDPSKIICLGLNYADHAKELGKPLPSQLNLFSKTPNTLIAHRDTIRIPSISKCIDYEAELAIVIGRKCKNITASEAEKYILGYTIMNDVTARDLEFKDGLQWFRSKSLDTFAPIGPFILINTREFNPNNLRIRLWVNGELRQDSNTNRMVFNCYEIVADVSRDLTLLPGDIISTGTPPGIGMTRKNGEEYLKPGDVVKIEIEKIGCLENSVG</sequence>
<dbReference type="FunFam" id="3.90.850.10:FF:000002">
    <property type="entry name" value="2-hydroxyhepta-2,4-diene-1,7-dioate isomerase"/>
    <property type="match status" value="1"/>
</dbReference>
<dbReference type="SUPFAM" id="SSF56529">
    <property type="entry name" value="FAH"/>
    <property type="match status" value="1"/>
</dbReference>
<dbReference type="Gene3D" id="3.90.850.10">
    <property type="entry name" value="Fumarylacetoacetase-like, C-terminal domain"/>
    <property type="match status" value="1"/>
</dbReference>
<dbReference type="InterPro" id="IPR051121">
    <property type="entry name" value="FAH"/>
</dbReference>
<dbReference type="GO" id="GO:0016853">
    <property type="term" value="F:isomerase activity"/>
    <property type="evidence" value="ECO:0007669"/>
    <property type="project" value="UniProtKB-ARBA"/>
</dbReference>
<evidence type="ECO:0000256" key="1">
    <source>
        <dbReference type="ARBA" id="ARBA00010211"/>
    </source>
</evidence>
<reference evidence="4" key="2">
    <citation type="journal article" date="2022" name="Nat. Microbiol.">
        <title>A closed Candidatus Odinarchaeum chromosome exposes Asgard archaeal viruses.</title>
        <authorList>
            <person name="Tamarit D."/>
            <person name="Caceres E.F."/>
            <person name="Krupovic M."/>
            <person name="Nijland R."/>
            <person name="Eme L."/>
            <person name="Robinson N.P."/>
            <person name="Ettema T.J.G."/>
        </authorList>
    </citation>
    <scope>NUCLEOTIDE SEQUENCE</scope>
    <source>
        <strain evidence="4">LCB_4</strain>
    </source>
</reference>
<comment type="similarity">
    <text evidence="1">Belongs to the FAH family.</text>
</comment>
<dbReference type="GO" id="GO:0019752">
    <property type="term" value="P:carboxylic acid metabolic process"/>
    <property type="evidence" value="ECO:0007669"/>
    <property type="project" value="UniProtKB-ARBA"/>
</dbReference>
<dbReference type="PANTHER" id="PTHR42796:SF4">
    <property type="entry name" value="FUMARYLACETOACETATE HYDROLASE DOMAIN-CONTAINING PROTEIN 2A"/>
    <property type="match status" value="1"/>
</dbReference>
<proteinExistence type="inferred from homology"/>
<keyword evidence="2" id="KW-0479">Metal-binding</keyword>
<dbReference type="GO" id="GO:0046872">
    <property type="term" value="F:metal ion binding"/>
    <property type="evidence" value="ECO:0007669"/>
    <property type="project" value="UniProtKB-KW"/>
</dbReference>
<accession>A0AAF0D2P7</accession>
<feature type="domain" description="Fumarylacetoacetase-like C-terminal" evidence="3">
    <location>
        <begin position="94"/>
        <end position="300"/>
    </location>
</feature>
<evidence type="ECO:0000313" key="4">
    <source>
        <dbReference type="EMBL" id="WEU40561.1"/>
    </source>
</evidence>
<dbReference type="GO" id="GO:0016787">
    <property type="term" value="F:hydrolase activity"/>
    <property type="evidence" value="ECO:0007669"/>
    <property type="project" value="UniProtKB-KW"/>
</dbReference>
<dbReference type="KEGG" id="oyw:OdinLCB4_001120"/>
<gene>
    <name evidence="4" type="ORF">OdinLCB4_001120</name>
</gene>
<evidence type="ECO:0000256" key="2">
    <source>
        <dbReference type="ARBA" id="ARBA00022723"/>
    </source>
</evidence>
<dbReference type="InterPro" id="IPR011234">
    <property type="entry name" value="Fumarylacetoacetase-like_C"/>
</dbReference>
<evidence type="ECO:0000313" key="5">
    <source>
        <dbReference type="Proteomes" id="UP000186851"/>
    </source>
</evidence>
<evidence type="ECO:0000259" key="3">
    <source>
        <dbReference type="Pfam" id="PF01557"/>
    </source>
</evidence>
<reference evidence="4" key="1">
    <citation type="journal article" date="2017" name="Nature">
        <title>Asgard archaea illuminate the origin of eukaryotic cellular complexity.</title>
        <authorList>
            <person name="Zaremba-Niedzwiedzka K."/>
            <person name="Caceres E.F."/>
            <person name="Saw J.H."/>
            <person name="Backstrom D."/>
            <person name="Juzokaite L."/>
            <person name="Vancaester E."/>
            <person name="Seitz K.W."/>
            <person name="Anantharaman K."/>
            <person name="Starnawski P."/>
            <person name="Kjeldsen K.U."/>
            <person name="Scott M.B."/>
            <person name="Nunoura T."/>
            <person name="Banfield J.F."/>
            <person name="Schramm A."/>
            <person name="Baker B.J."/>
            <person name="Spang A."/>
            <person name="Ettema T.J.G."/>
        </authorList>
    </citation>
    <scope>NUCLEOTIDE SEQUENCE</scope>
    <source>
        <strain evidence="4">LCB_4</strain>
    </source>
</reference>
<dbReference type="AlphaFoldDB" id="A0AAF0D2P7"/>
<dbReference type="Proteomes" id="UP000186851">
    <property type="component" value="Chromosome"/>
</dbReference>
<protein>
    <submittedName>
        <fullName evidence="4">Fumarylacetoacetate hydrolase family protein</fullName>
    </submittedName>
</protein>
<dbReference type="PANTHER" id="PTHR42796">
    <property type="entry name" value="FUMARYLACETOACETATE HYDROLASE DOMAIN-CONTAINING PROTEIN 2A-RELATED"/>
    <property type="match status" value="1"/>
</dbReference>
<dbReference type="Pfam" id="PF01557">
    <property type="entry name" value="FAA_hydrolase"/>
    <property type="match status" value="1"/>
</dbReference>
<name>A0AAF0D2P7_ODILC</name>
<dbReference type="InterPro" id="IPR036663">
    <property type="entry name" value="Fumarylacetoacetase_C_sf"/>
</dbReference>